<dbReference type="InterPro" id="IPR050490">
    <property type="entry name" value="Bact_solute-bd_prot1"/>
</dbReference>
<keyword evidence="4" id="KW-1185">Reference proteome</keyword>
<evidence type="ECO:0000313" key="3">
    <source>
        <dbReference type="EMBL" id="MBB6672414.1"/>
    </source>
</evidence>
<evidence type="ECO:0000256" key="2">
    <source>
        <dbReference type="SAM" id="SignalP"/>
    </source>
</evidence>
<feature type="region of interest" description="Disordered" evidence="1">
    <location>
        <begin position="24"/>
        <end position="48"/>
    </location>
</feature>
<proteinExistence type="predicted"/>
<dbReference type="RefSeq" id="WP_185143884.1">
    <property type="nucleotide sequence ID" value="NZ_JACJVP010000026.1"/>
</dbReference>
<dbReference type="Pfam" id="PF01547">
    <property type="entry name" value="SBP_bac_1"/>
    <property type="match status" value="1"/>
</dbReference>
<evidence type="ECO:0000313" key="4">
    <source>
        <dbReference type="Proteomes" id="UP000547209"/>
    </source>
</evidence>
<feature type="chain" id="PRO_5039174220" evidence="2">
    <location>
        <begin position="21"/>
        <end position="454"/>
    </location>
</feature>
<keyword evidence="2" id="KW-0732">Signal</keyword>
<feature type="compositionally biased region" description="Low complexity" evidence="1">
    <location>
        <begin position="39"/>
        <end position="48"/>
    </location>
</feature>
<dbReference type="PANTHER" id="PTHR43649:SF12">
    <property type="entry name" value="DIACETYLCHITOBIOSE BINDING PROTEIN DASA"/>
    <property type="match status" value="1"/>
</dbReference>
<name>A0A7X0VH92_9BACL</name>
<dbReference type="PANTHER" id="PTHR43649">
    <property type="entry name" value="ARABINOSE-BINDING PROTEIN-RELATED"/>
    <property type="match status" value="1"/>
</dbReference>
<dbReference type="Gene3D" id="3.40.190.10">
    <property type="entry name" value="Periplasmic binding protein-like II"/>
    <property type="match status" value="1"/>
</dbReference>
<dbReference type="PROSITE" id="PS51257">
    <property type="entry name" value="PROKAR_LIPOPROTEIN"/>
    <property type="match status" value="1"/>
</dbReference>
<dbReference type="SUPFAM" id="SSF53850">
    <property type="entry name" value="Periplasmic binding protein-like II"/>
    <property type="match status" value="1"/>
</dbReference>
<evidence type="ECO:0000256" key="1">
    <source>
        <dbReference type="SAM" id="MobiDB-lite"/>
    </source>
</evidence>
<dbReference type="Proteomes" id="UP000547209">
    <property type="component" value="Unassembled WGS sequence"/>
</dbReference>
<feature type="compositionally biased region" description="Polar residues" evidence="1">
    <location>
        <begin position="25"/>
        <end position="35"/>
    </location>
</feature>
<reference evidence="3 4" key="1">
    <citation type="submission" date="2020-08" db="EMBL/GenBank/DDBJ databases">
        <title>Cohnella phylogeny.</title>
        <authorList>
            <person name="Dunlap C."/>
        </authorList>
    </citation>
    <scope>NUCLEOTIDE SEQUENCE [LARGE SCALE GENOMIC DNA]</scope>
    <source>
        <strain evidence="3 4">DSM 28246</strain>
    </source>
</reference>
<dbReference type="InterPro" id="IPR006059">
    <property type="entry name" value="SBP"/>
</dbReference>
<gene>
    <name evidence="3" type="ORF">H7C19_17180</name>
</gene>
<dbReference type="AlphaFoldDB" id="A0A7X0VH92"/>
<comment type="caution">
    <text evidence="3">The sequence shown here is derived from an EMBL/GenBank/DDBJ whole genome shotgun (WGS) entry which is preliminary data.</text>
</comment>
<dbReference type="EMBL" id="JACJVP010000026">
    <property type="protein sequence ID" value="MBB6672414.1"/>
    <property type="molecule type" value="Genomic_DNA"/>
</dbReference>
<accession>A0A7X0VH92</accession>
<protein>
    <submittedName>
        <fullName evidence="3">Extracellular solute-binding protein</fullName>
    </submittedName>
</protein>
<organism evidence="3 4">
    <name type="scientific">Cohnella nanjingensis</name>
    <dbReference type="NCBI Taxonomy" id="1387779"/>
    <lineage>
        <taxon>Bacteria</taxon>
        <taxon>Bacillati</taxon>
        <taxon>Bacillota</taxon>
        <taxon>Bacilli</taxon>
        <taxon>Bacillales</taxon>
        <taxon>Paenibacillaceae</taxon>
        <taxon>Cohnella</taxon>
    </lineage>
</organism>
<feature type="signal peptide" evidence="2">
    <location>
        <begin position="1"/>
        <end position="20"/>
    </location>
</feature>
<sequence length="454" mass="50365">MKKKWLSVASAALLTTSLLAGCGSKSGNDTSSPNPSDGAKPSASASSAKEPVTIKFLGWEKSSVYQPAIDAFQQANPDIKVEYVPLVENDSNETIKKIDLMYASEDAFDVFTLNSPPAFAQRAASGMLEPMDDYLSKEGVKYEDEYKAEQQKLDGKRYSLPGKFGPWLILLNKAQLDAANLEVPKSWTWDEFRDYAKKLTKGEGPNKTYGAHFHEWKDYFLLKLYSASQDQGIMKDDGLTLNADNPLMKQSLELRYEMEKTDKSATPYQDVITQKIPYRNQFFQQKAAMLPTGPWMVAEAGGTDKIPATFVSAFAPWPTNAAGDEIYSFGGADPLVISSHSKHKEESYRFLRYLSTEGMALTHQFSAWKKADITKEVDQIVAATKTPDMIDKASLINVLNVTKLPTPPITVSYAGDLEKAYIAEADQYMLGKTDIDTTIANIKTNLQKIIDANK</sequence>